<protein>
    <submittedName>
        <fullName evidence="2">Glycosyltransferase family 4 protein</fullName>
    </submittedName>
</protein>
<evidence type="ECO:0000313" key="2">
    <source>
        <dbReference type="EMBL" id="MBG9377155.1"/>
    </source>
</evidence>
<dbReference type="Gene3D" id="3.40.50.2000">
    <property type="entry name" value="Glycogen Phosphorylase B"/>
    <property type="match status" value="2"/>
</dbReference>
<organism evidence="2 3">
    <name type="scientific">Panacibacter microcysteis</name>
    <dbReference type="NCBI Taxonomy" id="2793269"/>
    <lineage>
        <taxon>Bacteria</taxon>
        <taxon>Pseudomonadati</taxon>
        <taxon>Bacteroidota</taxon>
        <taxon>Chitinophagia</taxon>
        <taxon>Chitinophagales</taxon>
        <taxon>Chitinophagaceae</taxon>
        <taxon>Panacibacter</taxon>
    </lineage>
</organism>
<dbReference type="RefSeq" id="WP_196991254.1">
    <property type="nucleotide sequence ID" value="NZ_JADWYR010000002.1"/>
</dbReference>
<keyword evidence="3" id="KW-1185">Reference proteome</keyword>
<dbReference type="EMBL" id="JADWYR010000002">
    <property type="protein sequence ID" value="MBG9377155.1"/>
    <property type="molecule type" value="Genomic_DNA"/>
</dbReference>
<dbReference type="GO" id="GO:0016757">
    <property type="term" value="F:glycosyltransferase activity"/>
    <property type="evidence" value="ECO:0007669"/>
    <property type="project" value="InterPro"/>
</dbReference>
<sequence>MTGNKYRSLAIISDCIHVFDKDGTPSTENHIFCRQIQELASRFERTVIVCPFVPLKESFVISRYTLPTIRFVPLANVGGSSIKAKLGIVKIIPAWLKAFKKAYEQSDIVYLRMPNNLSIPAFFYFKAKKKKWFATYTGTWANYKGEPPTYRFQKWLLKNFFHAPVSIYVNEKPAVNHLHKGISPSYNEAEWMEETVQVKERMERYTKAGISKPVFITVGALVPNKNQQYILDTSRRLAEEDFSFEWYIVGDGYLKSRYEAFIQQHNLGNYVFLAGKKTYEQLRTLYRKADFLVQPTLVEGFGKVPIEAMFHGVIPVLSKTALSGEMTGNGKHGFIFDVQDKDALYLLIKNLLSQQETFAGIINNGRNFVKEHTLEHWADTFIKQINA</sequence>
<gene>
    <name evidence="2" type="ORF">I5907_13005</name>
</gene>
<dbReference type="Pfam" id="PF00534">
    <property type="entry name" value="Glycos_transf_1"/>
    <property type="match status" value="1"/>
</dbReference>
<dbReference type="CDD" id="cd03801">
    <property type="entry name" value="GT4_PimA-like"/>
    <property type="match status" value="1"/>
</dbReference>
<dbReference type="SUPFAM" id="SSF53756">
    <property type="entry name" value="UDP-Glycosyltransferase/glycogen phosphorylase"/>
    <property type="match status" value="1"/>
</dbReference>
<feature type="domain" description="Glycosyl transferase family 1" evidence="1">
    <location>
        <begin position="211"/>
        <end position="367"/>
    </location>
</feature>
<evidence type="ECO:0000313" key="3">
    <source>
        <dbReference type="Proteomes" id="UP000628448"/>
    </source>
</evidence>
<proteinExistence type="predicted"/>
<dbReference type="PANTHER" id="PTHR46401">
    <property type="entry name" value="GLYCOSYLTRANSFERASE WBBK-RELATED"/>
    <property type="match status" value="1"/>
</dbReference>
<dbReference type="PANTHER" id="PTHR46401:SF8">
    <property type="entry name" value="BLL6006 PROTEIN"/>
    <property type="match status" value="1"/>
</dbReference>
<dbReference type="AlphaFoldDB" id="A0A931GW40"/>
<accession>A0A931GW40</accession>
<name>A0A931GW40_9BACT</name>
<dbReference type="Proteomes" id="UP000628448">
    <property type="component" value="Unassembled WGS sequence"/>
</dbReference>
<dbReference type="InterPro" id="IPR001296">
    <property type="entry name" value="Glyco_trans_1"/>
</dbReference>
<comment type="caution">
    <text evidence="2">The sequence shown here is derived from an EMBL/GenBank/DDBJ whole genome shotgun (WGS) entry which is preliminary data.</text>
</comment>
<reference evidence="2" key="1">
    <citation type="submission" date="2020-11" db="EMBL/GenBank/DDBJ databases">
        <title>Bacterial whole genome sequence for Panacibacter sp. DH6.</title>
        <authorList>
            <person name="Le V."/>
            <person name="Ko S."/>
            <person name="Ahn C.-Y."/>
            <person name="Oh H.-M."/>
        </authorList>
    </citation>
    <scope>NUCLEOTIDE SEQUENCE</scope>
    <source>
        <strain evidence="2">DH6</strain>
    </source>
</reference>
<evidence type="ECO:0000259" key="1">
    <source>
        <dbReference type="Pfam" id="PF00534"/>
    </source>
</evidence>